<evidence type="ECO:0000256" key="1">
    <source>
        <dbReference type="SAM" id="MobiDB-lite"/>
    </source>
</evidence>
<evidence type="ECO:0000313" key="2">
    <source>
        <dbReference type="EMBL" id="OAV88045.1"/>
    </source>
</evidence>
<feature type="region of interest" description="Disordered" evidence="1">
    <location>
        <begin position="118"/>
        <end position="153"/>
    </location>
</feature>
<name>A0A180G5T3_PUCT1</name>
<dbReference type="OrthoDB" id="2498953at2759"/>
<gene>
    <name evidence="2" type="ORF">PTTG_29174</name>
</gene>
<evidence type="ECO:0000313" key="4">
    <source>
        <dbReference type="Proteomes" id="UP000005240"/>
    </source>
</evidence>
<feature type="compositionally biased region" description="Basic and acidic residues" evidence="1">
    <location>
        <begin position="120"/>
        <end position="136"/>
    </location>
</feature>
<organism evidence="2">
    <name type="scientific">Puccinia triticina (isolate 1-1 / race 1 (BBBD))</name>
    <name type="common">Brown leaf rust fungus</name>
    <dbReference type="NCBI Taxonomy" id="630390"/>
    <lineage>
        <taxon>Eukaryota</taxon>
        <taxon>Fungi</taxon>
        <taxon>Dikarya</taxon>
        <taxon>Basidiomycota</taxon>
        <taxon>Pucciniomycotina</taxon>
        <taxon>Pucciniomycetes</taxon>
        <taxon>Pucciniales</taxon>
        <taxon>Pucciniaceae</taxon>
        <taxon>Puccinia</taxon>
    </lineage>
</organism>
<reference evidence="2" key="2">
    <citation type="submission" date="2016-05" db="EMBL/GenBank/DDBJ databases">
        <title>Comparative analysis highlights variable genome content of wheat rusts and divergence of the mating loci.</title>
        <authorList>
            <person name="Cuomo C.A."/>
            <person name="Bakkeren G."/>
            <person name="Szabo L."/>
            <person name="Khalil H."/>
            <person name="Joly D."/>
            <person name="Goldberg J."/>
            <person name="Young S."/>
            <person name="Zeng Q."/>
            <person name="Fellers J."/>
        </authorList>
    </citation>
    <scope>NUCLEOTIDE SEQUENCE [LARGE SCALE GENOMIC DNA]</scope>
    <source>
        <strain evidence="2">1-1 BBBD Race 1</strain>
    </source>
</reference>
<reference evidence="2" key="1">
    <citation type="submission" date="2009-11" db="EMBL/GenBank/DDBJ databases">
        <authorList>
            <consortium name="The Broad Institute Genome Sequencing Platform"/>
            <person name="Ward D."/>
            <person name="Feldgarden M."/>
            <person name="Earl A."/>
            <person name="Young S.K."/>
            <person name="Zeng Q."/>
            <person name="Koehrsen M."/>
            <person name="Alvarado L."/>
            <person name="Berlin A."/>
            <person name="Bochicchio J."/>
            <person name="Borenstein D."/>
            <person name="Chapman S.B."/>
            <person name="Chen Z."/>
            <person name="Engels R."/>
            <person name="Freedman E."/>
            <person name="Gellesch M."/>
            <person name="Goldberg J."/>
            <person name="Griggs A."/>
            <person name="Gujja S."/>
            <person name="Heilman E."/>
            <person name="Heiman D."/>
            <person name="Hepburn T."/>
            <person name="Howarth C."/>
            <person name="Jen D."/>
            <person name="Larson L."/>
            <person name="Lewis B."/>
            <person name="Mehta T."/>
            <person name="Park D."/>
            <person name="Pearson M."/>
            <person name="Roberts A."/>
            <person name="Saif S."/>
            <person name="Shea T."/>
            <person name="Shenoy N."/>
            <person name="Sisk P."/>
            <person name="Stolte C."/>
            <person name="Sykes S."/>
            <person name="Thomson T."/>
            <person name="Walk T."/>
            <person name="White J."/>
            <person name="Yandava C."/>
            <person name="Izard J."/>
            <person name="Baranova O.V."/>
            <person name="Blanton J.M."/>
            <person name="Tanner A.C."/>
            <person name="Dewhirst F.E."/>
            <person name="Haas B."/>
            <person name="Nusbaum C."/>
            <person name="Birren B."/>
        </authorList>
    </citation>
    <scope>NUCLEOTIDE SEQUENCE [LARGE SCALE GENOMIC DNA]</scope>
    <source>
        <strain evidence="2">1-1 BBBD Race 1</strain>
    </source>
</reference>
<dbReference type="Proteomes" id="UP000005240">
    <property type="component" value="Unassembled WGS sequence"/>
</dbReference>
<dbReference type="VEuPathDB" id="FungiDB:PTTG_29174"/>
<dbReference type="EnsemblFungi" id="PTTG_29174-t43_1">
    <property type="protein sequence ID" value="PTTG_29174-t43_1-p1"/>
    <property type="gene ID" value="PTTG_29174"/>
</dbReference>
<feature type="region of interest" description="Disordered" evidence="1">
    <location>
        <begin position="1"/>
        <end position="73"/>
    </location>
</feature>
<feature type="compositionally biased region" description="Acidic residues" evidence="1">
    <location>
        <begin position="56"/>
        <end position="71"/>
    </location>
</feature>
<proteinExistence type="predicted"/>
<feature type="compositionally biased region" description="Basic and acidic residues" evidence="1">
    <location>
        <begin position="24"/>
        <end position="47"/>
    </location>
</feature>
<reference evidence="3" key="4">
    <citation type="submission" date="2025-05" db="UniProtKB">
        <authorList>
            <consortium name="EnsemblFungi"/>
        </authorList>
    </citation>
    <scope>IDENTIFICATION</scope>
    <source>
        <strain evidence="3">isolate 1-1 / race 1 (BBBD)</strain>
    </source>
</reference>
<protein>
    <submittedName>
        <fullName evidence="2 3">Uncharacterized protein</fullName>
    </submittedName>
</protein>
<dbReference type="EMBL" id="ADAS02000220">
    <property type="protein sequence ID" value="OAV88045.1"/>
    <property type="molecule type" value="Genomic_DNA"/>
</dbReference>
<sequence length="362" mass="41082">MKRRLSSSGEHQEPRTPKRKRSKSHSESRLEEPREIDNAARTARENLDENQAPAENQEEIQVEESQADEEVIDKRIIQAVRRYEKDDYAERDLWDTVLQLAHQQSQDLSRSLVHWGRTGGLRDSRSSKQPANKDLKVPPPAPENLGTNTDDSEVRIFDPTASSFTLWPLPLQSCPAPEWTLNEELSALVTRTERECSGGEDADSALMDNVAKDEKTDALVGQNRKTLMQLLNDLYEFHPPHTSSIPIFTRGKRYKKLAKSMSAQKTSTQSTDPKSEGDADFGLNWQFVLGVASSTLNVKESVIQRARERLAEMYRVPLESLTGQEIHNSSHSQPFPLVNLDPAQRLQRYRQMKPLATPDDQS</sequence>
<evidence type="ECO:0000313" key="3">
    <source>
        <dbReference type="EnsemblFungi" id="PTTG_29174-t43_1-p1"/>
    </source>
</evidence>
<keyword evidence="4" id="KW-1185">Reference proteome</keyword>
<dbReference type="AlphaFoldDB" id="A0A180G5T3"/>
<reference evidence="3 4" key="3">
    <citation type="journal article" date="2017" name="G3 (Bethesda)">
        <title>Comparative analysis highlights variable genome content of wheat rusts and divergence of the mating loci.</title>
        <authorList>
            <person name="Cuomo C.A."/>
            <person name="Bakkeren G."/>
            <person name="Khalil H.B."/>
            <person name="Panwar V."/>
            <person name="Joly D."/>
            <person name="Linning R."/>
            <person name="Sakthikumar S."/>
            <person name="Song X."/>
            <person name="Adiconis X."/>
            <person name="Fan L."/>
            <person name="Goldberg J.M."/>
            <person name="Levin J.Z."/>
            <person name="Young S."/>
            <person name="Zeng Q."/>
            <person name="Anikster Y."/>
            <person name="Bruce M."/>
            <person name="Wang M."/>
            <person name="Yin C."/>
            <person name="McCallum B."/>
            <person name="Szabo L.J."/>
            <person name="Hulbert S."/>
            <person name="Chen X."/>
            <person name="Fellers J.P."/>
        </authorList>
    </citation>
    <scope>NUCLEOTIDE SEQUENCE</scope>
    <source>
        <strain evidence="3">isolate 1-1 / race 1 (BBBD)</strain>
        <strain evidence="4">Isolate 1-1 / race 1 (BBBD)</strain>
    </source>
</reference>
<accession>A0A180G5T3</accession>